<dbReference type="SUPFAM" id="SSF57850">
    <property type="entry name" value="RING/U-box"/>
    <property type="match status" value="1"/>
</dbReference>
<dbReference type="Proteomes" id="UP000467840">
    <property type="component" value="Chromosome 3"/>
</dbReference>
<evidence type="ECO:0000259" key="2">
    <source>
        <dbReference type="PROSITE" id="PS50089"/>
    </source>
</evidence>
<name>A0A6A6KBR5_HEVBR</name>
<protein>
    <recommendedName>
        <fullName evidence="2">RING-type domain-containing protein</fullName>
    </recommendedName>
</protein>
<evidence type="ECO:0000313" key="3">
    <source>
        <dbReference type="EMBL" id="KAF2285844.1"/>
    </source>
</evidence>
<comment type="caution">
    <text evidence="3">The sequence shown here is derived from an EMBL/GenBank/DDBJ whole genome shotgun (WGS) entry which is preliminary data.</text>
</comment>
<dbReference type="AlphaFoldDB" id="A0A6A6KBR5"/>
<dbReference type="Gene3D" id="3.30.40.10">
    <property type="entry name" value="Zinc/RING finger domain, C3HC4 (zinc finger)"/>
    <property type="match status" value="1"/>
</dbReference>
<dbReference type="InterPro" id="IPR013083">
    <property type="entry name" value="Znf_RING/FYVE/PHD"/>
</dbReference>
<dbReference type="Pfam" id="PF13639">
    <property type="entry name" value="zf-RING_2"/>
    <property type="match status" value="1"/>
</dbReference>
<dbReference type="InterPro" id="IPR001841">
    <property type="entry name" value="Znf_RING"/>
</dbReference>
<dbReference type="GO" id="GO:0008270">
    <property type="term" value="F:zinc ion binding"/>
    <property type="evidence" value="ECO:0007669"/>
    <property type="project" value="UniProtKB-KW"/>
</dbReference>
<dbReference type="PANTHER" id="PTHR23213:SF269">
    <property type="entry name" value="FORMIN-LIKE PROTEIN 5"/>
    <property type="match status" value="1"/>
</dbReference>
<sequence length="233" mass="26674">MKSLEEDSEFHEALKSFVQTAEVDVMWLLEEEKRIMALVKSTGDYFHGNAGKDEGLRLFVIVRDFLIILDKFCIWLWKLGGRVLDREIEIISDEDDHPATTKPQLTAEALEEEFPSFTRWQISDENPRRRVVDIELAIIWNEDDHSEPAAAAAPTKPQLTAEALEEAFPTFAHGKIVKSDECAICLEEFKEGEKCRMLVPSCVHIFHKDCIDIWLSEDTRCPLCRAVLFSSCS</sequence>
<dbReference type="SMART" id="SM00184">
    <property type="entry name" value="RING"/>
    <property type="match status" value="1"/>
</dbReference>
<keyword evidence="1" id="KW-0479">Metal-binding</keyword>
<dbReference type="InterPro" id="IPR042201">
    <property type="entry name" value="FH2_Formin_sf"/>
</dbReference>
<keyword evidence="1" id="KW-0863">Zinc-finger</keyword>
<dbReference type="PANTHER" id="PTHR23213">
    <property type="entry name" value="FORMIN-RELATED"/>
    <property type="match status" value="1"/>
</dbReference>
<evidence type="ECO:0000313" key="4">
    <source>
        <dbReference type="Proteomes" id="UP000467840"/>
    </source>
</evidence>
<dbReference type="SUPFAM" id="SSF101447">
    <property type="entry name" value="Formin homology 2 domain (FH2 domain)"/>
    <property type="match status" value="1"/>
</dbReference>
<dbReference type="Gene3D" id="1.20.58.2220">
    <property type="entry name" value="Formin, FH2 domain"/>
    <property type="match status" value="1"/>
</dbReference>
<keyword evidence="4" id="KW-1185">Reference proteome</keyword>
<dbReference type="GO" id="GO:0045010">
    <property type="term" value="P:actin nucleation"/>
    <property type="evidence" value="ECO:0007669"/>
    <property type="project" value="InterPro"/>
</dbReference>
<dbReference type="EMBL" id="JAAGAX010000017">
    <property type="protein sequence ID" value="KAF2285844.1"/>
    <property type="molecule type" value="Genomic_DNA"/>
</dbReference>
<keyword evidence="1" id="KW-0862">Zinc</keyword>
<accession>A0A6A6KBR5</accession>
<gene>
    <name evidence="3" type="ORF">GH714_008387</name>
</gene>
<organism evidence="3 4">
    <name type="scientific">Hevea brasiliensis</name>
    <name type="common">Para rubber tree</name>
    <name type="synonym">Siphonia brasiliensis</name>
    <dbReference type="NCBI Taxonomy" id="3981"/>
    <lineage>
        <taxon>Eukaryota</taxon>
        <taxon>Viridiplantae</taxon>
        <taxon>Streptophyta</taxon>
        <taxon>Embryophyta</taxon>
        <taxon>Tracheophyta</taxon>
        <taxon>Spermatophyta</taxon>
        <taxon>Magnoliopsida</taxon>
        <taxon>eudicotyledons</taxon>
        <taxon>Gunneridae</taxon>
        <taxon>Pentapetalae</taxon>
        <taxon>rosids</taxon>
        <taxon>fabids</taxon>
        <taxon>Malpighiales</taxon>
        <taxon>Euphorbiaceae</taxon>
        <taxon>Crotonoideae</taxon>
        <taxon>Micrandreae</taxon>
        <taxon>Hevea</taxon>
    </lineage>
</organism>
<proteinExistence type="predicted"/>
<evidence type="ECO:0000256" key="1">
    <source>
        <dbReference type="PROSITE-ProRule" id="PRU00175"/>
    </source>
</evidence>
<dbReference type="GO" id="GO:0051015">
    <property type="term" value="F:actin filament binding"/>
    <property type="evidence" value="ECO:0007669"/>
    <property type="project" value="InterPro"/>
</dbReference>
<reference evidence="3 4" key="1">
    <citation type="journal article" date="2020" name="Mol. Plant">
        <title>The Chromosome-Based Rubber Tree Genome Provides New Insights into Spurge Genome Evolution and Rubber Biosynthesis.</title>
        <authorList>
            <person name="Liu J."/>
            <person name="Shi C."/>
            <person name="Shi C.C."/>
            <person name="Li W."/>
            <person name="Zhang Q.J."/>
            <person name="Zhang Y."/>
            <person name="Li K."/>
            <person name="Lu H.F."/>
            <person name="Shi C."/>
            <person name="Zhu S.T."/>
            <person name="Xiao Z.Y."/>
            <person name="Nan H."/>
            <person name="Yue Y."/>
            <person name="Zhu X.G."/>
            <person name="Wu Y."/>
            <person name="Hong X.N."/>
            <person name="Fan G.Y."/>
            <person name="Tong Y."/>
            <person name="Zhang D."/>
            <person name="Mao C.L."/>
            <person name="Liu Y.L."/>
            <person name="Hao S.J."/>
            <person name="Liu W.Q."/>
            <person name="Lv M.Q."/>
            <person name="Zhang H.B."/>
            <person name="Liu Y."/>
            <person name="Hu-Tang G.R."/>
            <person name="Wang J.P."/>
            <person name="Wang J.H."/>
            <person name="Sun Y.H."/>
            <person name="Ni S.B."/>
            <person name="Chen W.B."/>
            <person name="Zhang X.C."/>
            <person name="Jiao Y.N."/>
            <person name="Eichler E.E."/>
            <person name="Li G.H."/>
            <person name="Liu X."/>
            <person name="Gao L.Z."/>
        </authorList>
    </citation>
    <scope>NUCLEOTIDE SEQUENCE [LARGE SCALE GENOMIC DNA]</scope>
    <source>
        <strain evidence="4">cv. GT1</strain>
        <tissue evidence="3">Leaf</tissue>
    </source>
</reference>
<dbReference type="InterPro" id="IPR027643">
    <property type="entry name" value="Formin-like_plant"/>
</dbReference>
<feature type="domain" description="RING-type" evidence="2">
    <location>
        <begin position="182"/>
        <end position="225"/>
    </location>
</feature>
<dbReference type="PROSITE" id="PS50089">
    <property type="entry name" value="ZF_RING_2"/>
    <property type="match status" value="1"/>
</dbReference>